<gene>
    <name evidence="3" type="ORF">OL599_15685</name>
</gene>
<accession>A0AA41YT66</accession>
<evidence type="ECO:0000313" key="4">
    <source>
        <dbReference type="Proteomes" id="UP001165679"/>
    </source>
</evidence>
<dbReference type="SUPFAM" id="SSF53335">
    <property type="entry name" value="S-adenosyl-L-methionine-dependent methyltransferases"/>
    <property type="match status" value="1"/>
</dbReference>
<dbReference type="PANTHER" id="PTHR44068">
    <property type="entry name" value="ZGC:194242"/>
    <property type="match status" value="1"/>
</dbReference>
<reference evidence="3" key="1">
    <citation type="submission" date="2022-09" db="EMBL/GenBank/DDBJ databases">
        <title>Rhodovastum sp. nov. RN2-1 isolated from soil in Seongnam, South Korea.</title>
        <authorList>
            <person name="Le N.T."/>
        </authorList>
    </citation>
    <scope>NUCLEOTIDE SEQUENCE</scope>
    <source>
        <strain evidence="3">RN2-1</strain>
    </source>
</reference>
<evidence type="ECO:0000313" key="3">
    <source>
        <dbReference type="EMBL" id="MCW3476020.1"/>
    </source>
</evidence>
<dbReference type="AlphaFoldDB" id="A0AA41YT66"/>
<dbReference type="PANTHER" id="PTHR44068:SF11">
    <property type="entry name" value="GERANYL DIPHOSPHATE 2-C-METHYLTRANSFERASE"/>
    <property type="match status" value="1"/>
</dbReference>
<evidence type="ECO:0000259" key="2">
    <source>
        <dbReference type="Pfam" id="PF08241"/>
    </source>
</evidence>
<comment type="caution">
    <text evidence="3">The sequence shown here is derived from an EMBL/GenBank/DDBJ whole genome shotgun (WGS) entry which is preliminary data.</text>
</comment>
<dbReference type="InterPro" id="IPR013216">
    <property type="entry name" value="Methyltransf_11"/>
</dbReference>
<reference evidence="3" key="2">
    <citation type="submission" date="2022-10" db="EMBL/GenBank/DDBJ databases">
        <authorList>
            <person name="Trinh H.N."/>
        </authorList>
    </citation>
    <scope>NUCLEOTIDE SEQUENCE</scope>
    <source>
        <strain evidence="3">RN2-1</strain>
    </source>
</reference>
<dbReference type="EMBL" id="JAPDNT010000014">
    <property type="protein sequence ID" value="MCW3476020.1"/>
    <property type="molecule type" value="Genomic_DNA"/>
</dbReference>
<dbReference type="InterPro" id="IPR029063">
    <property type="entry name" value="SAM-dependent_MTases_sf"/>
</dbReference>
<keyword evidence="4" id="KW-1185">Reference proteome</keyword>
<dbReference type="GO" id="GO:0032259">
    <property type="term" value="P:methylation"/>
    <property type="evidence" value="ECO:0007669"/>
    <property type="project" value="UniProtKB-KW"/>
</dbReference>
<keyword evidence="3" id="KW-0489">Methyltransferase</keyword>
<organism evidence="3 4">
    <name type="scientific">Limobrevibacterium gyesilva</name>
    <dbReference type="NCBI Taxonomy" id="2991712"/>
    <lineage>
        <taxon>Bacteria</taxon>
        <taxon>Pseudomonadati</taxon>
        <taxon>Pseudomonadota</taxon>
        <taxon>Alphaproteobacteria</taxon>
        <taxon>Acetobacterales</taxon>
        <taxon>Acetobacteraceae</taxon>
        <taxon>Limobrevibacterium</taxon>
    </lineage>
</organism>
<dbReference type="CDD" id="cd02440">
    <property type="entry name" value="AdoMet_MTases"/>
    <property type="match status" value="1"/>
</dbReference>
<dbReference type="Proteomes" id="UP001165679">
    <property type="component" value="Unassembled WGS sequence"/>
</dbReference>
<evidence type="ECO:0000256" key="1">
    <source>
        <dbReference type="ARBA" id="ARBA00022679"/>
    </source>
</evidence>
<proteinExistence type="predicted"/>
<dbReference type="Gene3D" id="3.40.50.150">
    <property type="entry name" value="Vaccinia Virus protein VP39"/>
    <property type="match status" value="1"/>
</dbReference>
<dbReference type="GO" id="GO:0008757">
    <property type="term" value="F:S-adenosylmethionine-dependent methyltransferase activity"/>
    <property type="evidence" value="ECO:0007669"/>
    <property type="project" value="InterPro"/>
</dbReference>
<keyword evidence="1" id="KW-0808">Transferase</keyword>
<feature type="domain" description="Methyltransferase type 11" evidence="2">
    <location>
        <begin position="69"/>
        <end position="166"/>
    </location>
</feature>
<protein>
    <submittedName>
        <fullName evidence="3">Class I SAM-dependent methyltransferase</fullName>
    </submittedName>
</protein>
<dbReference type="Pfam" id="PF08241">
    <property type="entry name" value="Methyltransf_11"/>
    <property type="match status" value="1"/>
</dbReference>
<dbReference type="InterPro" id="IPR050447">
    <property type="entry name" value="Erg6_SMT_methyltransf"/>
</dbReference>
<name>A0AA41YT66_9PROT</name>
<sequence length="276" mass="29298">MTIEHDVAGHYAHGGLEQAILEALVGQGKDPDRLDPADLAPVDEFHIGGRQATADLAAQLALAPGRHLLDIGSGIGGAARYFALAHDCRVTGIDLTEEYVAVARSLARRTGLGGKVRFQQGSALDLPFPDASFDGAYMLHVGMNIADKPALFAGVRRVLRPGGFLAVYDVMRVGEGALDFPVPWASRPETSFVAAAPAYRAALRAAGFAVTAERDRRDFAIAFFGAMKARQAETGPPPLGLPILMGPDFRQKTANMIGNLERGLIAPTEMIARLDG</sequence>
<dbReference type="RefSeq" id="WP_264714759.1">
    <property type="nucleotide sequence ID" value="NZ_JAPDNT010000014.1"/>
</dbReference>